<evidence type="ECO:0000313" key="10">
    <source>
        <dbReference type="EMBL" id="MDM8563255.1"/>
    </source>
</evidence>
<dbReference type="SUPFAM" id="SSF52172">
    <property type="entry name" value="CheY-like"/>
    <property type="match status" value="1"/>
</dbReference>
<feature type="modified residue" description="4-aspartylphosphate" evidence="6">
    <location>
        <position position="406"/>
    </location>
</feature>
<evidence type="ECO:0000313" key="11">
    <source>
        <dbReference type="Proteomes" id="UP001171945"/>
    </source>
</evidence>
<evidence type="ECO:0000259" key="8">
    <source>
        <dbReference type="PROSITE" id="PS50109"/>
    </source>
</evidence>
<dbReference type="SMART" id="SM00388">
    <property type="entry name" value="HisKA"/>
    <property type="match status" value="1"/>
</dbReference>
<keyword evidence="10" id="KW-0067">ATP-binding</keyword>
<feature type="domain" description="Histidine kinase" evidence="8">
    <location>
        <begin position="112"/>
        <end position="332"/>
    </location>
</feature>
<keyword evidence="3 6" id="KW-0597">Phosphoprotein</keyword>
<evidence type="ECO:0000256" key="3">
    <source>
        <dbReference type="ARBA" id="ARBA00022553"/>
    </source>
</evidence>
<gene>
    <name evidence="10" type="ORF">QUF54_07865</name>
</gene>
<keyword evidence="10" id="KW-0547">Nucleotide-binding</keyword>
<dbReference type="InterPro" id="IPR001789">
    <property type="entry name" value="Sig_transdc_resp-reg_receiver"/>
</dbReference>
<dbReference type="Gene3D" id="1.10.287.130">
    <property type="match status" value="1"/>
</dbReference>
<dbReference type="Proteomes" id="UP001171945">
    <property type="component" value="Unassembled WGS sequence"/>
</dbReference>
<organism evidence="10 11">
    <name type="scientific">Candidatus Marithioploca araucensis</name>
    <dbReference type="NCBI Taxonomy" id="70273"/>
    <lineage>
        <taxon>Bacteria</taxon>
        <taxon>Pseudomonadati</taxon>
        <taxon>Pseudomonadota</taxon>
        <taxon>Gammaproteobacteria</taxon>
        <taxon>Thiotrichales</taxon>
        <taxon>Thiotrichaceae</taxon>
        <taxon>Candidatus Marithioploca</taxon>
    </lineage>
</organism>
<proteinExistence type="predicted"/>
<evidence type="ECO:0000256" key="5">
    <source>
        <dbReference type="ARBA" id="ARBA00022777"/>
    </source>
</evidence>
<dbReference type="InterPro" id="IPR005467">
    <property type="entry name" value="His_kinase_dom"/>
</dbReference>
<keyword evidence="5" id="KW-0418">Kinase</keyword>
<keyword evidence="11" id="KW-1185">Reference proteome</keyword>
<dbReference type="InterPro" id="IPR011006">
    <property type="entry name" value="CheY-like_superfamily"/>
</dbReference>
<feature type="domain" description="Response regulatory" evidence="9">
    <location>
        <begin position="357"/>
        <end position="473"/>
    </location>
</feature>
<dbReference type="PROSITE" id="PS50110">
    <property type="entry name" value="RESPONSE_REGULATORY"/>
    <property type="match status" value="1"/>
</dbReference>
<dbReference type="InterPro" id="IPR036890">
    <property type="entry name" value="HATPase_C_sf"/>
</dbReference>
<dbReference type="InterPro" id="IPR003594">
    <property type="entry name" value="HATPase_dom"/>
</dbReference>
<dbReference type="Gene3D" id="3.40.50.2300">
    <property type="match status" value="1"/>
</dbReference>
<dbReference type="Pfam" id="PF02518">
    <property type="entry name" value="HATPase_c"/>
    <property type="match status" value="1"/>
</dbReference>
<feature type="non-terminal residue" evidence="10">
    <location>
        <position position="530"/>
    </location>
</feature>
<dbReference type="Pfam" id="PF00072">
    <property type="entry name" value="Response_reg"/>
    <property type="match status" value="1"/>
</dbReference>
<dbReference type="SMART" id="SM00387">
    <property type="entry name" value="HATPase_c"/>
    <property type="match status" value="1"/>
</dbReference>
<dbReference type="SUPFAM" id="SSF47384">
    <property type="entry name" value="Homodimeric domain of signal transducing histidine kinase"/>
    <property type="match status" value="1"/>
</dbReference>
<dbReference type="CDD" id="cd16922">
    <property type="entry name" value="HATPase_EvgS-ArcB-TorS-like"/>
    <property type="match status" value="1"/>
</dbReference>
<dbReference type="PANTHER" id="PTHR43047:SF72">
    <property type="entry name" value="OSMOSENSING HISTIDINE PROTEIN KINASE SLN1"/>
    <property type="match status" value="1"/>
</dbReference>
<accession>A0ABT7VUI9</accession>
<evidence type="ECO:0000259" key="9">
    <source>
        <dbReference type="PROSITE" id="PS50110"/>
    </source>
</evidence>
<comment type="caution">
    <text evidence="10">The sequence shown here is derived from an EMBL/GenBank/DDBJ whole genome shotgun (WGS) entry which is preliminary data.</text>
</comment>
<dbReference type="InterPro" id="IPR004358">
    <property type="entry name" value="Sig_transdc_His_kin-like_C"/>
</dbReference>
<evidence type="ECO:0000256" key="2">
    <source>
        <dbReference type="ARBA" id="ARBA00012438"/>
    </source>
</evidence>
<name>A0ABT7VUI9_9GAMM</name>
<dbReference type="PROSITE" id="PS50109">
    <property type="entry name" value="HIS_KIN"/>
    <property type="match status" value="1"/>
</dbReference>
<dbReference type="Gene3D" id="3.30.565.10">
    <property type="entry name" value="Histidine kinase-like ATPase, C-terminal domain"/>
    <property type="match status" value="1"/>
</dbReference>
<reference evidence="10" key="1">
    <citation type="submission" date="2023-06" db="EMBL/GenBank/DDBJ databases">
        <title>Uncultivated large filamentous bacteria from sulfidic sediments reveal new species and different genomic features in energy metabolism and defense.</title>
        <authorList>
            <person name="Fonseca A."/>
        </authorList>
    </citation>
    <scope>NUCLEOTIDE SEQUENCE</scope>
    <source>
        <strain evidence="10">HSG4</strain>
    </source>
</reference>
<comment type="catalytic activity">
    <reaction evidence="1">
        <text>ATP + protein L-histidine = ADP + protein N-phospho-L-histidine.</text>
        <dbReference type="EC" id="2.7.13.3"/>
    </reaction>
</comment>
<dbReference type="InterPro" id="IPR036097">
    <property type="entry name" value="HisK_dim/P_sf"/>
</dbReference>
<protein>
    <recommendedName>
        <fullName evidence="2">histidine kinase</fullName>
        <ecNumber evidence="2">2.7.13.3</ecNumber>
    </recommendedName>
</protein>
<dbReference type="PANTHER" id="PTHR43047">
    <property type="entry name" value="TWO-COMPONENT HISTIDINE PROTEIN KINASE"/>
    <property type="match status" value="1"/>
</dbReference>
<feature type="coiled-coil region" evidence="7">
    <location>
        <begin position="85"/>
        <end position="112"/>
    </location>
</feature>
<keyword evidence="4" id="KW-0808">Transferase</keyword>
<dbReference type="Gene3D" id="3.30.450.20">
    <property type="entry name" value="PAS domain"/>
    <property type="match status" value="1"/>
</dbReference>
<dbReference type="SMART" id="SM00448">
    <property type="entry name" value="REC"/>
    <property type="match status" value="1"/>
</dbReference>
<evidence type="ECO:0000256" key="1">
    <source>
        <dbReference type="ARBA" id="ARBA00000085"/>
    </source>
</evidence>
<evidence type="ECO:0000256" key="4">
    <source>
        <dbReference type="ARBA" id="ARBA00022679"/>
    </source>
</evidence>
<dbReference type="SUPFAM" id="SSF55874">
    <property type="entry name" value="ATPase domain of HSP90 chaperone/DNA topoisomerase II/histidine kinase"/>
    <property type="match status" value="1"/>
</dbReference>
<dbReference type="EC" id="2.7.13.3" evidence="2"/>
<dbReference type="PRINTS" id="PR00344">
    <property type="entry name" value="BCTRLSENSOR"/>
</dbReference>
<dbReference type="InterPro" id="IPR003661">
    <property type="entry name" value="HisK_dim/P_dom"/>
</dbReference>
<dbReference type="CDD" id="cd00082">
    <property type="entry name" value="HisKA"/>
    <property type="match status" value="1"/>
</dbReference>
<dbReference type="Pfam" id="PF00512">
    <property type="entry name" value="HisKA"/>
    <property type="match status" value="1"/>
</dbReference>
<keyword evidence="7" id="KW-0175">Coiled coil</keyword>
<dbReference type="EMBL" id="JAUCGM010000535">
    <property type="protein sequence ID" value="MDM8563255.1"/>
    <property type="molecule type" value="Genomic_DNA"/>
</dbReference>
<dbReference type="GO" id="GO:0005524">
    <property type="term" value="F:ATP binding"/>
    <property type="evidence" value="ECO:0007669"/>
    <property type="project" value="UniProtKB-KW"/>
</dbReference>
<feature type="non-terminal residue" evidence="10">
    <location>
        <position position="1"/>
    </location>
</feature>
<evidence type="ECO:0000256" key="7">
    <source>
        <dbReference type="SAM" id="Coils"/>
    </source>
</evidence>
<sequence length="530" mass="59438">FALDTWGSDAIGKPCWQVLQTGQTGPCSFCTNDKLLDKEGKPTGIYVWEYQKTVDNEWYQCRVQAIQWPDGRLVRMEISMNITEHKQAEIALIQAKEEADSANRAKSEFLANMSHEIRTPMNAVIGFSEILASKVTDKQHKSYLNSIQTAGKSLLTLINDILDLSKIEAGRLDIQYEPVNPQIIFTELQQIFTLKMAEKNLELIMEIDKSLPLALILDETRLRQILLNLIGNAVKFTDSGYIKLCANQETNTNHIDLIIAVEDSGIGIPADQQALIFESFRQQDGQSTRQYGGTGLGLAITKRLVEMMNGEISVKSNTGKGSRFEITLREVEVAHTIQDVKQDNAFDLNNITFEKAQVLVVDDIESNRHLIEEYLSPVNLEVISAENGENALLFAEEYHPALILMDIKMPEMDGYEATRRLKDNPNTADIPIIALTASAALDEKAKTEAHGFDGFLSKPVNISDLLSELSRYLKYTQNSVAPQAATTKVDDTLNLENIANLSELRNKIEQEVMPLWKRAKIMMKMDVVIA</sequence>
<evidence type="ECO:0000256" key="6">
    <source>
        <dbReference type="PROSITE-ProRule" id="PRU00169"/>
    </source>
</evidence>